<dbReference type="EMBL" id="GIFK01002011">
    <property type="protein sequence ID" value="NBJ59714.1"/>
    <property type="molecule type" value="Transcribed_RNA"/>
</dbReference>
<dbReference type="InterPro" id="IPR002068">
    <property type="entry name" value="A-crystallin/Hsp20_dom"/>
</dbReference>
<dbReference type="CDD" id="cd06526">
    <property type="entry name" value="metazoan_ACD"/>
    <property type="match status" value="1"/>
</dbReference>
<dbReference type="Pfam" id="PF00011">
    <property type="entry name" value="HSP20"/>
    <property type="match status" value="1"/>
</dbReference>
<evidence type="ECO:0000256" key="1">
    <source>
        <dbReference type="ARBA" id="ARBA00023016"/>
    </source>
</evidence>
<feature type="domain" description="SHSP" evidence="5">
    <location>
        <begin position="46"/>
        <end position="153"/>
    </location>
</feature>
<name>A0A6B2E8U6_9DIPT</name>
<feature type="compositionally biased region" description="Polar residues" evidence="4">
    <location>
        <begin position="167"/>
        <end position="183"/>
    </location>
</feature>
<evidence type="ECO:0000256" key="2">
    <source>
        <dbReference type="PROSITE-ProRule" id="PRU00285"/>
    </source>
</evidence>
<dbReference type="PRINTS" id="PR00299">
    <property type="entry name" value="ACRYSTALLIN"/>
</dbReference>
<dbReference type="InterPro" id="IPR008978">
    <property type="entry name" value="HSP20-like_chaperone"/>
</dbReference>
<dbReference type="PROSITE" id="PS01031">
    <property type="entry name" value="SHSP"/>
    <property type="match status" value="1"/>
</dbReference>
<dbReference type="PANTHER" id="PTHR45640">
    <property type="entry name" value="HEAT SHOCK PROTEIN HSP-12.2-RELATED"/>
    <property type="match status" value="1"/>
</dbReference>
<dbReference type="PANTHER" id="PTHR45640:SF13">
    <property type="entry name" value="HEAT SHOCK PROTEIN 22-RELATED"/>
    <property type="match status" value="1"/>
</dbReference>
<organism evidence="6">
    <name type="scientific">Phlebotomus kandelakii</name>
    <dbReference type="NCBI Taxonomy" id="1109342"/>
    <lineage>
        <taxon>Eukaryota</taxon>
        <taxon>Metazoa</taxon>
        <taxon>Ecdysozoa</taxon>
        <taxon>Arthropoda</taxon>
        <taxon>Hexapoda</taxon>
        <taxon>Insecta</taxon>
        <taxon>Pterygota</taxon>
        <taxon>Neoptera</taxon>
        <taxon>Endopterygota</taxon>
        <taxon>Diptera</taxon>
        <taxon>Nematocera</taxon>
        <taxon>Psychodoidea</taxon>
        <taxon>Psychodidae</taxon>
        <taxon>Phlebotomus</taxon>
        <taxon>Larroussius</taxon>
    </lineage>
</organism>
<dbReference type="GO" id="GO:0005634">
    <property type="term" value="C:nucleus"/>
    <property type="evidence" value="ECO:0007669"/>
    <property type="project" value="TreeGrafter"/>
</dbReference>
<keyword evidence="1 6" id="KW-0346">Stress response</keyword>
<reference evidence="6" key="1">
    <citation type="submission" date="2019-10" db="EMBL/GenBank/DDBJ databases">
        <title>Short sand fly seasons in Tbilisi, Georgia, hinder development of host immunity to saliva of the visceral leishmaniasis vector Phlebotomus kandelakii.</title>
        <authorList>
            <person name="Oliveira F."/>
            <person name="Giorgobiani E."/>
            <person name="Guimaraes-Costa A.B."/>
            <person name="Abdeladhim M."/>
            <person name="Oristian J."/>
            <person name="Tskhvaradze L."/>
            <person name="Tsertsvadze N."/>
            <person name="Zakalashvili M."/>
            <person name="Valenzuela J.G."/>
            <person name="Kamhawi S."/>
        </authorList>
    </citation>
    <scope>NUCLEOTIDE SEQUENCE</scope>
    <source>
        <strain evidence="6">Wild-capture in Tbilisi</strain>
        <tissue evidence="6">Salivary glands</tissue>
    </source>
</reference>
<evidence type="ECO:0000256" key="4">
    <source>
        <dbReference type="SAM" id="MobiDB-lite"/>
    </source>
</evidence>
<comment type="similarity">
    <text evidence="2 3">Belongs to the small heat shock protein (HSP20) family.</text>
</comment>
<dbReference type="GO" id="GO:0009408">
    <property type="term" value="P:response to heat"/>
    <property type="evidence" value="ECO:0007669"/>
    <property type="project" value="TreeGrafter"/>
</dbReference>
<proteinExistence type="inferred from homology"/>
<dbReference type="SUPFAM" id="SSF49764">
    <property type="entry name" value="HSP20-like chaperones"/>
    <property type="match status" value="1"/>
</dbReference>
<protein>
    <submittedName>
        <fullName evidence="6">Putative heat shock protein 23</fullName>
    </submittedName>
</protein>
<dbReference type="GO" id="GO:0005737">
    <property type="term" value="C:cytoplasm"/>
    <property type="evidence" value="ECO:0007669"/>
    <property type="project" value="TreeGrafter"/>
</dbReference>
<dbReference type="AlphaFoldDB" id="A0A6B2E8U6"/>
<dbReference type="Gene3D" id="2.60.40.790">
    <property type="match status" value="1"/>
</dbReference>
<evidence type="ECO:0000259" key="5">
    <source>
        <dbReference type="PROSITE" id="PS01031"/>
    </source>
</evidence>
<dbReference type="GO" id="GO:0051082">
    <property type="term" value="F:unfolded protein binding"/>
    <property type="evidence" value="ECO:0007669"/>
    <property type="project" value="TreeGrafter"/>
</dbReference>
<sequence>MSVIPVILNLTEDFYDMDPWAQFSCTPREFKIIQKHPNFLRVPFQHQQQRKVTKDLESKKDEGFHMKVDVKQFKPEEISVKIVDDQVVVEAKHEEREDENCYVSRHFVRRYVLPKDCNSNELVSKISSDGILTLSAPPLTKSLESKERVIEIQKTGSPHLFVEDSQVENVQHSKTTEQLPKQN</sequence>
<evidence type="ECO:0000313" key="6">
    <source>
        <dbReference type="EMBL" id="NBJ59714.1"/>
    </source>
</evidence>
<accession>A0A6B2E8U6</accession>
<evidence type="ECO:0000256" key="3">
    <source>
        <dbReference type="RuleBase" id="RU003616"/>
    </source>
</evidence>
<feature type="region of interest" description="Disordered" evidence="4">
    <location>
        <begin position="161"/>
        <end position="183"/>
    </location>
</feature>
<dbReference type="InterPro" id="IPR001436">
    <property type="entry name" value="Alpha-crystallin/sHSP_animal"/>
</dbReference>
<dbReference type="GO" id="GO:0042026">
    <property type="term" value="P:protein refolding"/>
    <property type="evidence" value="ECO:0007669"/>
    <property type="project" value="TreeGrafter"/>
</dbReference>